<evidence type="ECO:0000313" key="2">
    <source>
        <dbReference type="Proteomes" id="UP000827317"/>
    </source>
</evidence>
<dbReference type="EMBL" id="MZ333456">
    <property type="protein sequence ID" value="QYI86507.1"/>
    <property type="molecule type" value="Genomic_DNA"/>
</dbReference>
<keyword evidence="2" id="KW-1185">Reference proteome</keyword>
<protein>
    <recommendedName>
        <fullName evidence="3">Phage protein</fullName>
    </recommendedName>
</protein>
<accession>A0AAE7WE31</accession>
<sequence>MFKCVAVVNDSTGEFAYILSDYVSRFPSTVPVYATNIEQLKQYGEFGENELYKVETCDGFYHIVSSEKYSFIFDEQEEAE</sequence>
<dbReference type="Proteomes" id="UP000827317">
    <property type="component" value="Segment"/>
</dbReference>
<name>A0AAE7WE31_9CAUD</name>
<organism evidence="1 2">
    <name type="scientific">Enterococcus phage VEsP-1</name>
    <dbReference type="NCBI Taxonomy" id="2859528"/>
    <lineage>
        <taxon>Viruses</taxon>
        <taxon>Duplodnaviria</taxon>
        <taxon>Heunggongvirae</taxon>
        <taxon>Uroviricota</taxon>
        <taxon>Caudoviricetes</taxon>
        <taxon>Vespunovirus</taxon>
        <taxon>Vespunovirus vesp1</taxon>
    </lineage>
</organism>
<reference evidence="1" key="1">
    <citation type="submission" date="2021-06" db="EMBL/GenBank/DDBJ databases">
        <title>Comparison of different enterococcal bacteriophages isolated from single source.</title>
        <authorList>
            <person name="Tkachev P.V."/>
            <person name="Azarov D.V."/>
            <person name="Goncharov N.E."/>
            <person name="Goncharov A.E."/>
            <person name="Suvorov A.N."/>
        </authorList>
    </citation>
    <scope>NUCLEOTIDE SEQUENCE [LARGE SCALE GENOMIC DNA]</scope>
</reference>
<proteinExistence type="predicted"/>
<evidence type="ECO:0008006" key="3">
    <source>
        <dbReference type="Google" id="ProtNLM"/>
    </source>
</evidence>
<evidence type="ECO:0000313" key="1">
    <source>
        <dbReference type="EMBL" id="QYI86507.1"/>
    </source>
</evidence>